<reference evidence="17" key="2">
    <citation type="submission" date="2012-10" db="EMBL/GenBank/DDBJ databases">
        <title>Improved high-quality draft of Thermaerobacter subterraneus C21, DSM 13965.</title>
        <authorList>
            <consortium name="DOE Joint Genome Institute"/>
            <person name="Eisen J."/>
            <person name="Huntemann M."/>
            <person name="Wei C.-L."/>
            <person name="Han J."/>
            <person name="Detter J.C."/>
            <person name="Han C."/>
            <person name="Tapia R."/>
            <person name="Chen A."/>
            <person name="Kyrpides N."/>
            <person name="Mavromatis K."/>
            <person name="Markowitz V."/>
            <person name="Szeto E."/>
            <person name="Ivanova N."/>
            <person name="Mikhailova N."/>
            <person name="Ovchinnikova G."/>
            <person name="Pagani I."/>
            <person name="Pati A."/>
            <person name="Goodwin L."/>
            <person name="Nordberg H.P."/>
            <person name="Cantor M.N."/>
            <person name="Hua S.X."/>
            <person name="Woyke T."/>
            <person name="Eisen J."/>
            <person name="Klenk H.-P."/>
        </authorList>
    </citation>
    <scope>NUCLEOTIDE SEQUENCE [LARGE SCALE GENOMIC DNA]</scope>
    <source>
        <strain evidence="17">DSM 13965</strain>
    </source>
</reference>
<comment type="caution">
    <text evidence="17">The sequence shown here is derived from an EMBL/GenBank/DDBJ whole genome shotgun (WGS) entry which is preliminary data.</text>
</comment>
<dbReference type="Gene3D" id="1.10.287.40">
    <property type="entry name" value="Serine-tRNA synthetase, tRNA binding domain"/>
    <property type="match status" value="1"/>
</dbReference>
<evidence type="ECO:0000313" key="18">
    <source>
        <dbReference type="Proteomes" id="UP000005710"/>
    </source>
</evidence>
<feature type="binding site" evidence="12 14">
    <location>
        <begin position="262"/>
        <end position="264"/>
    </location>
    <ligand>
        <name>ATP</name>
        <dbReference type="ChEBI" id="CHEBI:30616"/>
    </ligand>
</feature>
<keyword evidence="7 12" id="KW-0067">ATP-binding</keyword>
<dbReference type="RefSeq" id="WP_006902738.1">
    <property type="nucleotide sequence ID" value="NZ_JH976535.1"/>
</dbReference>
<organism evidence="17 18">
    <name type="scientific">Thermaerobacter subterraneus DSM 13965</name>
    <dbReference type="NCBI Taxonomy" id="867903"/>
    <lineage>
        <taxon>Bacteria</taxon>
        <taxon>Bacillati</taxon>
        <taxon>Bacillota</taxon>
        <taxon>Clostridia</taxon>
        <taxon>Eubacteriales</taxon>
        <taxon>Clostridiales Family XVII. Incertae Sedis</taxon>
        <taxon>Thermaerobacter</taxon>
    </lineage>
</organism>
<dbReference type="STRING" id="867903.ThesuDRAFT_00460"/>
<dbReference type="PANTHER" id="PTHR43697:SF1">
    <property type="entry name" value="SERINE--TRNA LIGASE"/>
    <property type="match status" value="1"/>
</dbReference>
<comment type="catalytic activity">
    <reaction evidence="11 12">
        <text>tRNA(Ser) + L-serine + ATP = L-seryl-tRNA(Ser) + AMP + diphosphate + H(+)</text>
        <dbReference type="Rhea" id="RHEA:12292"/>
        <dbReference type="Rhea" id="RHEA-COMP:9669"/>
        <dbReference type="Rhea" id="RHEA-COMP:9703"/>
        <dbReference type="ChEBI" id="CHEBI:15378"/>
        <dbReference type="ChEBI" id="CHEBI:30616"/>
        <dbReference type="ChEBI" id="CHEBI:33019"/>
        <dbReference type="ChEBI" id="CHEBI:33384"/>
        <dbReference type="ChEBI" id="CHEBI:78442"/>
        <dbReference type="ChEBI" id="CHEBI:78533"/>
        <dbReference type="ChEBI" id="CHEBI:456215"/>
        <dbReference type="EC" id="6.1.1.11"/>
    </reaction>
</comment>
<evidence type="ECO:0000256" key="7">
    <source>
        <dbReference type="ARBA" id="ARBA00022840"/>
    </source>
</evidence>
<evidence type="ECO:0000256" key="9">
    <source>
        <dbReference type="ARBA" id="ARBA00023146"/>
    </source>
</evidence>
<dbReference type="InterPro" id="IPR015866">
    <property type="entry name" value="Ser-tRNA-synth_1_N"/>
</dbReference>
<dbReference type="NCBIfam" id="TIGR00414">
    <property type="entry name" value="serS"/>
    <property type="match status" value="1"/>
</dbReference>
<protein>
    <recommendedName>
        <fullName evidence="12">Serine--tRNA ligase</fullName>
        <ecNumber evidence="12">6.1.1.11</ecNumber>
    </recommendedName>
    <alternativeName>
        <fullName evidence="12">Seryl-tRNA synthetase</fullName>
        <shortName evidence="12">SerRS</shortName>
    </alternativeName>
    <alternativeName>
        <fullName evidence="12">Seryl-tRNA(Ser/Sec) synthetase</fullName>
    </alternativeName>
</protein>
<dbReference type="Pfam" id="PF00587">
    <property type="entry name" value="tRNA-synt_2b"/>
    <property type="match status" value="1"/>
</dbReference>
<evidence type="ECO:0000256" key="12">
    <source>
        <dbReference type="HAMAP-Rule" id="MF_00176"/>
    </source>
</evidence>
<evidence type="ECO:0000256" key="8">
    <source>
        <dbReference type="ARBA" id="ARBA00022917"/>
    </source>
</evidence>
<dbReference type="Gene3D" id="3.30.930.10">
    <property type="entry name" value="Bira Bifunctional Protein, Domain 2"/>
    <property type="match status" value="1"/>
</dbReference>
<dbReference type="InterPro" id="IPR045864">
    <property type="entry name" value="aa-tRNA-synth_II/BPL/LPL"/>
</dbReference>
<dbReference type="InterPro" id="IPR006195">
    <property type="entry name" value="aa-tRNA-synth_II"/>
</dbReference>
<dbReference type="GO" id="GO:0005524">
    <property type="term" value="F:ATP binding"/>
    <property type="evidence" value="ECO:0007669"/>
    <property type="project" value="UniProtKB-UniRule"/>
</dbReference>
<dbReference type="AlphaFoldDB" id="K6QDI4"/>
<dbReference type="GO" id="GO:0005737">
    <property type="term" value="C:cytoplasm"/>
    <property type="evidence" value="ECO:0007669"/>
    <property type="project" value="UniProtKB-SubCell"/>
</dbReference>
<dbReference type="InterPro" id="IPR002317">
    <property type="entry name" value="Ser-tRNA-ligase_type_1"/>
</dbReference>
<dbReference type="GO" id="GO:0006434">
    <property type="term" value="P:seryl-tRNA aminoacylation"/>
    <property type="evidence" value="ECO:0007669"/>
    <property type="project" value="UniProtKB-UniRule"/>
</dbReference>
<evidence type="ECO:0000313" key="17">
    <source>
        <dbReference type="EMBL" id="EKP94756.1"/>
    </source>
</evidence>
<feature type="binding site" evidence="12 14">
    <location>
        <begin position="349"/>
        <end position="352"/>
    </location>
    <ligand>
        <name>ATP</name>
        <dbReference type="ChEBI" id="CHEBI:30616"/>
    </ligand>
</feature>
<evidence type="ECO:0000256" key="1">
    <source>
        <dbReference type="ARBA" id="ARBA00004496"/>
    </source>
</evidence>
<name>K6QDI4_9FIRM</name>
<dbReference type="SUPFAM" id="SSF55681">
    <property type="entry name" value="Class II aaRS and biotin synthetases"/>
    <property type="match status" value="1"/>
</dbReference>
<evidence type="ECO:0000259" key="16">
    <source>
        <dbReference type="PROSITE" id="PS50862"/>
    </source>
</evidence>
<keyword evidence="9 12" id="KW-0030">Aminoacyl-tRNA synthetase</keyword>
<gene>
    <name evidence="12" type="primary">serS</name>
    <name evidence="17" type="ORF">ThesuDRAFT_00460</name>
</gene>
<dbReference type="Pfam" id="PF02403">
    <property type="entry name" value="Seryl_tRNA_N"/>
    <property type="match status" value="1"/>
</dbReference>
<keyword evidence="4 12" id="KW-0963">Cytoplasm</keyword>
<feature type="binding site" evidence="13">
    <location>
        <position position="262"/>
    </location>
    <ligand>
        <name>L-serine</name>
        <dbReference type="ChEBI" id="CHEBI:33384"/>
    </ligand>
</feature>
<dbReference type="HAMAP" id="MF_00176">
    <property type="entry name" value="Ser_tRNA_synth_type1"/>
    <property type="match status" value="1"/>
</dbReference>
<evidence type="ECO:0000256" key="6">
    <source>
        <dbReference type="ARBA" id="ARBA00022741"/>
    </source>
</evidence>
<evidence type="ECO:0000256" key="2">
    <source>
        <dbReference type="ARBA" id="ARBA00005045"/>
    </source>
</evidence>
<dbReference type="InterPro" id="IPR042103">
    <property type="entry name" value="SerRS_1_N_sf"/>
</dbReference>
<dbReference type="GO" id="GO:0016740">
    <property type="term" value="F:transferase activity"/>
    <property type="evidence" value="ECO:0007669"/>
    <property type="project" value="UniProtKB-ARBA"/>
</dbReference>
<evidence type="ECO:0000256" key="15">
    <source>
        <dbReference type="SAM" id="Coils"/>
    </source>
</evidence>
<evidence type="ECO:0000256" key="3">
    <source>
        <dbReference type="ARBA" id="ARBA00010728"/>
    </source>
</evidence>
<keyword evidence="5 12" id="KW-0436">Ligase</keyword>
<dbReference type="InterPro" id="IPR010978">
    <property type="entry name" value="tRNA-bd_arm"/>
</dbReference>
<comment type="subunit">
    <text evidence="12">Homodimer. The tRNA molecule binds across the dimer.</text>
</comment>
<evidence type="ECO:0000256" key="10">
    <source>
        <dbReference type="ARBA" id="ARBA00047929"/>
    </source>
</evidence>
<feature type="binding site" evidence="12 13">
    <location>
        <position position="285"/>
    </location>
    <ligand>
        <name>L-serine</name>
        <dbReference type="ChEBI" id="CHEBI:33384"/>
    </ligand>
</feature>
<comment type="similarity">
    <text evidence="3 12">Belongs to the class-II aminoacyl-tRNA synthetase family. Type-1 seryl-tRNA synthetase subfamily.</text>
</comment>
<feature type="domain" description="Aminoacyl-transfer RNA synthetases class-II family profile" evidence="16">
    <location>
        <begin position="172"/>
        <end position="410"/>
    </location>
</feature>
<dbReference type="PROSITE" id="PS50862">
    <property type="entry name" value="AA_TRNA_LIGASE_II"/>
    <property type="match status" value="1"/>
</dbReference>
<comment type="pathway">
    <text evidence="2 12">Aminoacyl-tRNA biosynthesis; selenocysteinyl-tRNA(Sec) biosynthesis; L-seryl-tRNA(Sec) from L-serine and tRNA(Sec): step 1/1.</text>
</comment>
<keyword evidence="8 12" id="KW-0648">Protein biosynthesis</keyword>
<dbReference type="CDD" id="cd00770">
    <property type="entry name" value="SerRS_core"/>
    <property type="match status" value="1"/>
</dbReference>
<dbReference type="GO" id="GO:0140096">
    <property type="term" value="F:catalytic activity, acting on a protein"/>
    <property type="evidence" value="ECO:0007669"/>
    <property type="project" value="UniProtKB-ARBA"/>
</dbReference>
<dbReference type="EC" id="6.1.1.11" evidence="12"/>
<dbReference type="InterPro" id="IPR002314">
    <property type="entry name" value="aa-tRNA-synt_IIb"/>
</dbReference>
<comment type="catalytic activity">
    <reaction evidence="10 12">
        <text>tRNA(Sec) + L-serine + ATP = L-seryl-tRNA(Sec) + AMP + diphosphate + H(+)</text>
        <dbReference type="Rhea" id="RHEA:42580"/>
        <dbReference type="Rhea" id="RHEA-COMP:9742"/>
        <dbReference type="Rhea" id="RHEA-COMP:10128"/>
        <dbReference type="ChEBI" id="CHEBI:15378"/>
        <dbReference type="ChEBI" id="CHEBI:30616"/>
        <dbReference type="ChEBI" id="CHEBI:33019"/>
        <dbReference type="ChEBI" id="CHEBI:33384"/>
        <dbReference type="ChEBI" id="CHEBI:78442"/>
        <dbReference type="ChEBI" id="CHEBI:78533"/>
        <dbReference type="ChEBI" id="CHEBI:456215"/>
        <dbReference type="EC" id="6.1.1.11"/>
    </reaction>
</comment>
<dbReference type="PIRSF" id="PIRSF001529">
    <property type="entry name" value="Ser-tRNA-synth_IIa"/>
    <property type="match status" value="1"/>
</dbReference>
<dbReference type="GO" id="GO:0004828">
    <property type="term" value="F:serine-tRNA ligase activity"/>
    <property type="evidence" value="ECO:0007669"/>
    <property type="project" value="UniProtKB-UniRule"/>
</dbReference>
<comment type="domain">
    <text evidence="12">Consists of two distinct domains, a catalytic core and a N-terminal extension that is involved in tRNA binding.</text>
</comment>
<comment type="subcellular location">
    <subcellularLocation>
        <location evidence="1 12">Cytoplasm</location>
    </subcellularLocation>
</comment>
<proteinExistence type="inferred from homology"/>
<evidence type="ECO:0000256" key="11">
    <source>
        <dbReference type="ARBA" id="ARBA00048823"/>
    </source>
</evidence>
<dbReference type="eggNOG" id="COG0172">
    <property type="taxonomic scope" value="Bacteria"/>
</dbReference>
<keyword evidence="18" id="KW-1185">Reference proteome</keyword>
<reference evidence="17" key="1">
    <citation type="submission" date="2010-10" db="EMBL/GenBank/DDBJ databases">
        <authorList>
            <consortium name="US DOE Joint Genome Institute (JGI-PGF)"/>
            <person name="Lucas S."/>
            <person name="Copeland A."/>
            <person name="Lapidus A."/>
            <person name="Bruce D."/>
            <person name="Goodwin L."/>
            <person name="Pitluck S."/>
            <person name="Kyrpides N."/>
            <person name="Mavromatis K."/>
            <person name="Detter J.C."/>
            <person name="Han C."/>
            <person name="Land M."/>
            <person name="Hauser L."/>
            <person name="Markowitz V."/>
            <person name="Cheng J.-F."/>
            <person name="Hugenholtz P."/>
            <person name="Woyke T."/>
            <person name="Wu D."/>
            <person name="Pukall R."/>
            <person name="Wahrenburg C."/>
            <person name="Brambilla E."/>
            <person name="Klenk H.-P."/>
            <person name="Eisen J.A."/>
        </authorList>
    </citation>
    <scope>NUCLEOTIDE SEQUENCE [LARGE SCALE GENOMIC DNA]</scope>
    <source>
        <strain evidence="17">DSM 13965</strain>
    </source>
</reference>
<dbReference type="Proteomes" id="UP000005710">
    <property type="component" value="Unassembled WGS sequence"/>
</dbReference>
<feature type="binding site" evidence="12">
    <location>
        <position position="385"/>
    </location>
    <ligand>
        <name>L-serine</name>
        <dbReference type="ChEBI" id="CHEBI:33384"/>
    </ligand>
</feature>
<feature type="binding site" evidence="13">
    <location>
        <position position="231"/>
    </location>
    <ligand>
        <name>L-serine</name>
        <dbReference type="ChEBI" id="CHEBI:33384"/>
    </ligand>
</feature>
<feature type="binding site" evidence="13">
    <location>
        <position position="383"/>
    </location>
    <ligand>
        <name>L-serine</name>
        <dbReference type="ChEBI" id="CHEBI:33384"/>
    </ligand>
</feature>
<comment type="caution">
    <text evidence="12">Lacks conserved residue(s) required for the propagation of feature annotation.</text>
</comment>
<accession>K6QDI4</accession>
<evidence type="ECO:0000256" key="13">
    <source>
        <dbReference type="PIRSR" id="PIRSR001529-1"/>
    </source>
</evidence>
<dbReference type="OrthoDB" id="9804647at2"/>
<dbReference type="PRINTS" id="PR00981">
    <property type="entry name" value="TRNASYNTHSER"/>
</dbReference>
<keyword evidence="15" id="KW-0175">Coiled coil</keyword>
<dbReference type="SUPFAM" id="SSF46589">
    <property type="entry name" value="tRNA-binding arm"/>
    <property type="match status" value="1"/>
</dbReference>
<comment type="function">
    <text evidence="12">Catalyzes the attachment of serine to tRNA(Ser). Is also able to aminoacylate tRNA(Sec) with serine, to form the misacylated tRNA L-seryl-tRNA(Sec), which will be further converted into selenocysteinyl-tRNA(Sec).</text>
</comment>
<dbReference type="EMBL" id="AENY02000002">
    <property type="protein sequence ID" value="EKP94756.1"/>
    <property type="molecule type" value="Genomic_DNA"/>
</dbReference>
<dbReference type="PANTHER" id="PTHR43697">
    <property type="entry name" value="SERYL-TRNA SYNTHETASE"/>
    <property type="match status" value="1"/>
</dbReference>
<keyword evidence="6 12" id="KW-0547">Nucleotide-binding</keyword>
<evidence type="ECO:0000256" key="4">
    <source>
        <dbReference type="ARBA" id="ARBA00022490"/>
    </source>
</evidence>
<dbReference type="HOGENOM" id="CLU_023797_1_1_9"/>
<evidence type="ECO:0000256" key="5">
    <source>
        <dbReference type="ARBA" id="ARBA00022598"/>
    </source>
</evidence>
<dbReference type="GO" id="GO:0016260">
    <property type="term" value="P:selenocysteine biosynthetic process"/>
    <property type="evidence" value="ECO:0007669"/>
    <property type="project" value="UniProtKB-UniRule"/>
</dbReference>
<dbReference type="InterPro" id="IPR033729">
    <property type="entry name" value="SerRS_core"/>
</dbReference>
<dbReference type="UniPathway" id="UPA00906">
    <property type="reaction ID" value="UER00895"/>
</dbReference>
<feature type="coiled-coil region" evidence="15">
    <location>
        <begin position="45"/>
        <end position="103"/>
    </location>
</feature>
<sequence>MLDLRFVRQHPEVVREALRRRRLDAADLDALLEADARWRQHLQRLEELRARRNETSEAIGRLRREGGDASELIAAMRQVGDTIKELEEQVRQLEQEIQDRLLRLPMIPDPEVPDGDDAGDNVEVRRWGTPPEFGFEPRAHWDLGPALGILDFERAAKITGARFTVFRGLGARLVRALIQFMLDLHTREHGYTEVLPPFLVHRQSMIGTGQLPKFEEDAFRVADSDFYLVPTAEVPVTNLYRDEILDAGQLPIYHVAYTPCFRAEAGSAGRDTRGLIRQHQFDKVELVKFVRPEASPEEHEKLVADAEAVLQRLGLPYRVVLICTGDMGFAQARQYDLEVWMPSYGRYVEISSCSNYRDYQARRANIRFRPEPGARPQFVHTLNGSGLAVGRTLAALLENYQQADGSVVIPPALRPYVGVDVLRA</sequence>
<feature type="binding site" evidence="12">
    <location>
        <begin position="231"/>
        <end position="233"/>
    </location>
    <ligand>
        <name>L-serine</name>
        <dbReference type="ChEBI" id="CHEBI:33384"/>
    </ligand>
</feature>
<evidence type="ECO:0000256" key="14">
    <source>
        <dbReference type="PIRSR" id="PIRSR001529-2"/>
    </source>
</evidence>